<dbReference type="HOGENOM" id="CLU_2623435_0_0_1"/>
<organism evidence="1 2">
    <name type="scientific">Scleroderma citrinum Foug A</name>
    <dbReference type="NCBI Taxonomy" id="1036808"/>
    <lineage>
        <taxon>Eukaryota</taxon>
        <taxon>Fungi</taxon>
        <taxon>Dikarya</taxon>
        <taxon>Basidiomycota</taxon>
        <taxon>Agaricomycotina</taxon>
        <taxon>Agaricomycetes</taxon>
        <taxon>Agaricomycetidae</taxon>
        <taxon>Boletales</taxon>
        <taxon>Sclerodermatineae</taxon>
        <taxon>Sclerodermataceae</taxon>
        <taxon>Scleroderma</taxon>
    </lineage>
</organism>
<keyword evidence="2" id="KW-1185">Reference proteome</keyword>
<gene>
    <name evidence="1" type="ORF">SCLCIDRAFT_786185</name>
</gene>
<proteinExistence type="predicted"/>
<dbReference type="Proteomes" id="UP000053989">
    <property type="component" value="Unassembled WGS sequence"/>
</dbReference>
<accession>A0A0C3ACN6</accession>
<reference evidence="1 2" key="1">
    <citation type="submission" date="2014-04" db="EMBL/GenBank/DDBJ databases">
        <authorList>
            <consortium name="DOE Joint Genome Institute"/>
            <person name="Kuo A."/>
            <person name="Kohler A."/>
            <person name="Nagy L.G."/>
            <person name="Floudas D."/>
            <person name="Copeland A."/>
            <person name="Barry K.W."/>
            <person name="Cichocki N."/>
            <person name="Veneault-Fourrey C."/>
            <person name="LaButti K."/>
            <person name="Lindquist E.A."/>
            <person name="Lipzen A."/>
            <person name="Lundell T."/>
            <person name="Morin E."/>
            <person name="Murat C."/>
            <person name="Sun H."/>
            <person name="Tunlid A."/>
            <person name="Henrissat B."/>
            <person name="Grigoriev I.V."/>
            <person name="Hibbett D.S."/>
            <person name="Martin F."/>
            <person name="Nordberg H.P."/>
            <person name="Cantor M.N."/>
            <person name="Hua S.X."/>
        </authorList>
    </citation>
    <scope>NUCLEOTIDE SEQUENCE [LARGE SCALE GENOMIC DNA]</scope>
    <source>
        <strain evidence="1 2">Foug A</strain>
    </source>
</reference>
<dbReference type="InParanoid" id="A0A0C3ACN6"/>
<reference evidence="2" key="2">
    <citation type="submission" date="2015-01" db="EMBL/GenBank/DDBJ databases">
        <title>Evolutionary Origins and Diversification of the Mycorrhizal Mutualists.</title>
        <authorList>
            <consortium name="DOE Joint Genome Institute"/>
            <consortium name="Mycorrhizal Genomics Consortium"/>
            <person name="Kohler A."/>
            <person name="Kuo A."/>
            <person name="Nagy L.G."/>
            <person name="Floudas D."/>
            <person name="Copeland A."/>
            <person name="Barry K.W."/>
            <person name="Cichocki N."/>
            <person name="Veneault-Fourrey C."/>
            <person name="LaButti K."/>
            <person name="Lindquist E.A."/>
            <person name="Lipzen A."/>
            <person name="Lundell T."/>
            <person name="Morin E."/>
            <person name="Murat C."/>
            <person name="Riley R."/>
            <person name="Ohm R."/>
            <person name="Sun H."/>
            <person name="Tunlid A."/>
            <person name="Henrissat B."/>
            <person name="Grigoriev I.V."/>
            <person name="Hibbett D.S."/>
            <person name="Martin F."/>
        </authorList>
    </citation>
    <scope>NUCLEOTIDE SEQUENCE [LARGE SCALE GENOMIC DNA]</scope>
    <source>
        <strain evidence="2">Foug A</strain>
    </source>
</reference>
<dbReference type="EMBL" id="KN822040">
    <property type="protein sequence ID" value="KIM62672.1"/>
    <property type="molecule type" value="Genomic_DNA"/>
</dbReference>
<evidence type="ECO:0000313" key="1">
    <source>
        <dbReference type="EMBL" id="KIM62672.1"/>
    </source>
</evidence>
<dbReference type="AlphaFoldDB" id="A0A0C3ACN6"/>
<name>A0A0C3ACN6_9AGAM</name>
<sequence length="78" mass="8547">MINQTLHCTTLWVSGLRSPRRLPCSRPTPEPDIESSSDVAVSCSFFFLSYPGTPCLDNTILDSNFDSHGSAARLSEVN</sequence>
<protein>
    <submittedName>
        <fullName evidence="1">Uncharacterized protein</fullName>
    </submittedName>
</protein>
<evidence type="ECO:0000313" key="2">
    <source>
        <dbReference type="Proteomes" id="UP000053989"/>
    </source>
</evidence>